<keyword evidence="4" id="KW-0862">Zinc</keyword>
<dbReference type="OrthoDB" id="10056939at2759"/>
<dbReference type="InterPro" id="IPR050224">
    <property type="entry name" value="TALE_homeobox"/>
</dbReference>
<comment type="subcellular location">
    <subcellularLocation>
        <location evidence="5">Nucleus</location>
    </subcellularLocation>
</comment>
<sequence length="824" mass="92041">MADAPEQTAHLGNGDASQNLHDVDSALKYDVAFVVDAAPRRLRGPSLAPAPSNHASRYPAHLDETNSSESHTSTPPKIGARFSKESIKALKRWLDTHRDHPYPSDKETGILQRQTGLNRTQVKTWLTNARRRGRYQDGLRTAKHSPVQAMEGIDIPKRPGTPATRAGLHHQSLGPLERWVDSPPEDEAAAADAIARAVASSHAGASKNTNQPYQFIYTTSSASSAGTSSGSSLASAYSGASTSSNLGNPHFIKRNRTRRRNRTARTLLINDLNPFQCTFCTDSFRTKHDWKRHEKSLHLALETWACAPHGPRAINPENGQSCCVFCGQVEPSDDHIEGHNPSACQERTFLRKDHLKQHLRLVHNTGLVEWSTKLWKVSVSEIRSRCGFCGISMDTWESRADHLADHFRMGQTMAKWEGDWGFDELVLGMIENAIQPYLIASEGNTLLPFTASKVPVESPRSAYELIALELVFFLRSYYDETEKIPENGVLHLEACRIICSSTVLSADECAELFCFSWLRDLITSAEDIMRQARFGPIRSQAESRVSSLRINGRKHLFAVCPLESQLQDFVRARLALGATFITDHELQEEAGRIIILTDKEQTDVPSDFVANWLVQLIWSSGNWLSHFRQRAGIGLHQAPGELQIETPVGISQGTLSGSKVPGDLSPQSDLIDWEIYDGSAHDYNENKGTTQMTTDDVQWMSGLEELELAYSGTPYTENALHHGFVSPELPSTSQTLQQLSTAPIPHSSEMSSFPQLPMDVAELDHRPAWVQEILSFHNDNNFDRWVTRELRRWVKATMSPNNPNSHTPSDDELQHQARCILFDE</sequence>
<evidence type="ECO:0000256" key="2">
    <source>
        <dbReference type="ARBA" id="ARBA00023155"/>
    </source>
</evidence>
<evidence type="ECO:0000256" key="3">
    <source>
        <dbReference type="ARBA" id="ARBA00023242"/>
    </source>
</evidence>
<dbReference type="PANTHER" id="PTHR11850">
    <property type="entry name" value="HOMEOBOX PROTEIN TRANSCRIPTION FACTORS"/>
    <property type="match status" value="1"/>
</dbReference>
<dbReference type="GO" id="GO:0005634">
    <property type="term" value="C:nucleus"/>
    <property type="evidence" value="ECO:0007669"/>
    <property type="project" value="UniProtKB-SubCell"/>
</dbReference>
<dbReference type="SUPFAM" id="SSF46689">
    <property type="entry name" value="Homeodomain-like"/>
    <property type="match status" value="1"/>
</dbReference>
<dbReference type="GO" id="GO:0006355">
    <property type="term" value="P:regulation of DNA-templated transcription"/>
    <property type="evidence" value="ECO:0007669"/>
    <property type="project" value="InterPro"/>
</dbReference>
<evidence type="ECO:0000259" key="7">
    <source>
        <dbReference type="PROSITE" id="PS50071"/>
    </source>
</evidence>
<dbReference type="EMBL" id="JAGMUU010000015">
    <property type="protein sequence ID" value="KAH7137392.1"/>
    <property type="molecule type" value="Genomic_DNA"/>
</dbReference>
<dbReference type="Gene3D" id="1.10.10.60">
    <property type="entry name" value="Homeodomain-like"/>
    <property type="match status" value="1"/>
</dbReference>
<evidence type="ECO:0000256" key="6">
    <source>
        <dbReference type="SAM" id="MobiDB-lite"/>
    </source>
</evidence>
<feature type="compositionally biased region" description="Low complexity" evidence="6">
    <location>
        <begin position="221"/>
        <end position="244"/>
    </location>
</feature>
<feature type="compositionally biased region" description="Polar residues" evidence="6">
    <location>
        <begin position="65"/>
        <end position="75"/>
    </location>
</feature>
<name>A0A9P9EH54_9HYPO</name>
<dbReference type="CDD" id="cd00086">
    <property type="entry name" value="homeodomain"/>
    <property type="match status" value="1"/>
</dbReference>
<feature type="DNA-binding region" description="Homeobox" evidence="5">
    <location>
        <begin position="75"/>
        <end position="137"/>
    </location>
</feature>
<evidence type="ECO:0000256" key="1">
    <source>
        <dbReference type="ARBA" id="ARBA00023125"/>
    </source>
</evidence>
<dbReference type="PROSITE" id="PS50157">
    <property type="entry name" value="ZINC_FINGER_C2H2_2"/>
    <property type="match status" value="1"/>
</dbReference>
<feature type="region of interest" description="Disordered" evidence="6">
    <location>
        <begin position="42"/>
        <end position="82"/>
    </location>
</feature>
<feature type="domain" description="Homeobox" evidence="7">
    <location>
        <begin position="73"/>
        <end position="136"/>
    </location>
</feature>
<dbReference type="GO" id="GO:0003677">
    <property type="term" value="F:DNA binding"/>
    <property type="evidence" value="ECO:0007669"/>
    <property type="project" value="UniProtKB-UniRule"/>
</dbReference>
<dbReference type="InterPro" id="IPR009057">
    <property type="entry name" value="Homeodomain-like_sf"/>
</dbReference>
<organism evidence="9 10">
    <name type="scientific">Dactylonectria estremocensis</name>
    <dbReference type="NCBI Taxonomy" id="1079267"/>
    <lineage>
        <taxon>Eukaryota</taxon>
        <taxon>Fungi</taxon>
        <taxon>Dikarya</taxon>
        <taxon>Ascomycota</taxon>
        <taxon>Pezizomycotina</taxon>
        <taxon>Sordariomycetes</taxon>
        <taxon>Hypocreomycetidae</taxon>
        <taxon>Hypocreales</taxon>
        <taxon>Nectriaceae</taxon>
        <taxon>Dactylonectria</taxon>
    </lineage>
</organism>
<dbReference type="PROSITE" id="PS00028">
    <property type="entry name" value="ZINC_FINGER_C2H2_1"/>
    <property type="match status" value="1"/>
</dbReference>
<evidence type="ECO:0000256" key="5">
    <source>
        <dbReference type="PROSITE-ProRule" id="PRU00108"/>
    </source>
</evidence>
<feature type="domain" description="C2H2-type" evidence="8">
    <location>
        <begin position="275"/>
        <end position="303"/>
    </location>
</feature>
<keyword evidence="2 5" id="KW-0371">Homeobox</keyword>
<reference evidence="9" key="1">
    <citation type="journal article" date="2021" name="Nat. Commun.">
        <title>Genetic determinants of endophytism in the Arabidopsis root mycobiome.</title>
        <authorList>
            <person name="Mesny F."/>
            <person name="Miyauchi S."/>
            <person name="Thiergart T."/>
            <person name="Pickel B."/>
            <person name="Atanasova L."/>
            <person name="Karlsson M."/>
            <person name="Huettel B."/>
            <person name="Barry K.W."/>
            <person name="Haridas S."/>
            <person name="Chen C."/>
            <person name="Bauer D."/>
            <person name="Andreopoulos W."/>
            <person name="Pangilinan J."/>
            <person name="LaButti K."/>
            <person name="Riley R."/>
            <person name="Lipzen A."/>
            <person name="Clum A."/>
            <person name="Drula E."/>
            <person name="Henrissat B."/>
            <person name="Kohler A."/>
            <person name="Grigoriev I.V."/>
            <person name="Martin F.M."/>
            <person name="Hacquard S."/>
        </authorList>
    </citation>
    <scope>NUCLEOTIDE SEQUENCE</scope>
    <source>
        <strain evidence="9">MPI-CAGE-AT-0021</strain>
    </source>
</reference>
<evidence type="ECO:0000313" key="10">
    <source>
        <dbReference type="Proteomes" id="UP000717696"/>
    </source>
</evidence>
<keyword evidence="1 5" id="KW-0238">DNA-binding</keyword>
<evidence type="ECO:0000313" key="9">
    <source>
        <dbReference type="EMBL" id="KAH7137392.1"/>
    </source>
</evidence>
<comment type="caution">
    <text evidence="9">The sequence shown here is derived from an EMBL/GenBank/DDBJ whole genome shotgun (WGS) entry which is preliminary data.</text>
</comment>
<evidence type="ECO:0000259" key="8">
    <source>
        <dbReference type="PROSITE" id="PS50157"/>
    </source>
</evidence>
<feature type="region of interest" description="Disordered" evidence="6">
    <location>
        <begin position="221"/>
        <end position="251"/>
    </location>
</feature>
<dbReference type="InterPro" id="IPR008422">
    <property type="entry name" value="KN_HD"/>
</dbReference>
<keyword evidence="10" id="KW-1185">Reference proteome</keyword>
<dbReference type="GO" id="GO:0008270">
    <property type="term" value="F:zinc ion binding"/>
    <property type="evidence" value="ECO:0007669"/>
    <property type="project" value="UniProtKB-KW"/>
</dbReference>
<evidence type="ECO:0000256" key="4">
    <source>
        <dbReference type="PROSITE-ProRule" id="PRU00042"/>
    </source>
</evidence>
<dbReference type="PROSITE" id="PS50071">
    <property type="entry name" value="HOMEOBOX_2"/>
    <property type="match status" value="1"/>
</dbReference>
<dbReference type="SMART" id="SM00355">
    <property type="entry name" value="ZnF_C2H2"/>
    <property type="match status" value="3"/>
</dbReference>
<keyword evidence="3 5" id="KW-0539">Nucleus</keyword>
<keyword evidence="4" id="KW-0863">Zinc-finger</keyword>
<accession>A0A9P9EH54</accession>
<dbReference type="Proteomes" id="UP000717696">
    <property type="component" value="Unassembled WGS sequence"/>
</dbReference>
<dbReference type="Pfam" id="PF05920">
    <property type="entry name" value="Homeobox_KN"/>
    <property type="match status" value="1"/>
</dbReference>
<evidence type="ECO:0008006" key="11">
    <source>
        <dbReference type="Google" id="ProtNLM"/>
    </source>
</evidence>
<keyword evidence="4" id="KW-0479">Metal-binding</keyword>
<dbReference type="AlphaFoldDB" id="A0A9P9EH54"/>
<proteinExistence type="predicted"/>
<dbReference type="InterPro" id="IPR013087">
    <property type="entry name" value="Znf_C2H2_type"/>
</dbReference>
<dbReference type="SMART" id="SM00389">
    <property type="entry name" value="HOX"/>
    <property type="match status" value="1"/>
</dbReference>
<protein>
    <recommendedName>
        <fullName evidence="11">Homeobox domain-containing protein</fullName>
    </recommendedName>
</protein>
<gene>
    <name evidence="9" type="ORF">B0J13DRAFT_77810</name>
</gene>
<dbReference type="InterPro" id="IPR001356">
    <property type="entry name" value="HD"/>
</dbReference>